<feature type="non-terminal residue" evidence="2">
    <location>
        <position position="1"/>
    </location>
</feature>
<sequence>EADCARARPASPGRAARGARRNQARRPIGVMGPLSQTGAAGKRQSARRTLRAQSS</sequence>
<dbReference type="HOGENOM" id="CLU_3019205_0_0_5"/>
<evidence type="ECO:0000313" key="2">
    <source>
        <dbReference type="EMBL" id="EFH11466.1"/>
    </source>
</evidence>
<dbReference type="AlphaFoldDB" id="D5RMK1"/>
<accession>D5RMK1</accession>
<organism evidence="2 3">
    <name type="scientific">Pseudoroseomonas cervicalis ATCC 49957</name>
    <dbReference type="NCBI Taxonomy" id="525371"/>
    <lineage>
        <taxon>Bacteria</taxon>
        <taxon>Pseudomonadati</taxon>
        <taxon>Pseudomonadota</taxon>
        <taxon>Alphaproteobacteria</taxon>
        <taxon>Acetobacterales</taxon>
        <taxon>Roseomonadaceae</taxon>
        <taxon>Roseomonas</taxon>
    </lineage>
</organism>
<feature type="region of interest" description="Disordered" evidence="1">
    <location>
        <begin position="1"/>
        <end position="55"/>
    </location>
</feature>
<feature type="compositionally biased region" description="Basic residues" evidence="1">
    <location>
        <begin position="44"/>
        <end position="55"/>
    </location>
</feature>
<dbReference type="Proteomes" id="UP000005324">
    <property type="component" value="Unassembled WGS sequence"/>
</dbReference>
<name>D5RMK1_9PROT</name>
<evidence type="ECO:0000313" key="3">
    <source>
        <dbReference type="Proteomes" id="UP000005324"/>
    </source>
</evidence>
<gene>
    <name evidence="2" type="ORF">HMPREF0731_2312</name>
</gene>
<comment type="caution">
    <text evidence="2">The sequence shown here is derived from an EMBL/GenBank/DDBJ whole genome shotgun (WGS) entry which is preliminary data.</text>
</comment>
<feature type="compositionally biased region" description="Low complexity" evidence="1">
    <location>
        <begin position="7"/>
        <end position="16"/>
    </location>
</feature>
<dbReference type="EMBL" id="ADVL01000379">
    <property type="protein sequence ID" value="EFH11466.1"/>
    <property type="molecule type" value="Genomic_DNA"/>
</dbReference>
<keyword evidence="3" id="KW-1185">Reference proteome</keyword>
<proteinExistence type="predicted"/>
<protein>
    <submittedName>
        <fullName evidence="2">Uncharacterized protein</fullName>
    </submittedName>
</protein>
<evidence type="ECO:0000256" key="1">
    <source>
        <dbReference type="SAM" id="MobiDB-lite"/>
    </source>
</evidence>
<reference evidence="2 3" key="1">
    <citation type="submission" date="2010-04" db="EMBL/GenBank/DDBJ databases">
        <authorList>
            <person name="Qin X."/>
            <person name="Bachman B."/>
            <person name="Battles P."/>
            <person name="Bell A."/>
            <person name="Bess C."/>
            <person name="Bickham C."/>
            <person name="Chaboub L."/>
            <person name="Chen D."/>
            <person name="Coyle M."/>
            <person name="Deiros D.R."/>
            <person name="Dinh H."/>
            <person name="Forbes L."/>
            <person name="Fowler G."/>
            <person name="Francisco L."/>
            <person name="Fu Q."/>
            <person name="Gubbala S."/>
            <person name="Hale W."/>
            <person name="Han Y."/>
            <person name="Hemphill L."/>
            <person name="Highlander S.K."/>
            <person name="Hirani K."/>
            <person name="Hogues M."/>
            <person name="Jackson L."/>
            <person name="Jakkamsetti A."/>
            <person name="Javaid M."/>
            <person name="Jiang H."/>
            <person name="Korchina V."/>
            <person name="Kovar C."/>
            <person name="Lara F."/>
            <person name="Lee S."/>
            <person name="Mata R."/>
            <person name="Mathew T."/>
            <person name="Moen C."/>
            <person name="Morales K."/>
            <person name="Munidasa M."/>
            <person name="Nazareth L."/>
            <person name="Ngo R."/>
            <person name="Nguyen L."/>
            <person name="Okwuonu G."/>
            <person name="Ongeri F."/>
            <person name="Patil S."/>
            <person name="Petrosino J."/>
            <person name="Pham C."/>
            <person name="Pham P."/>
            <person name="Pu L.-L."/>
            <person name="Puazo M."/>
            <person name="Raj R."/>
            <person name="Reid J."/>
            <person name="Rouhana J."/>
            <person name="Saada N."/>
            <person name="Shang Y."/>
            <person name="Simmons D."/>
            <person name="Thornton R."/>
            <person name="Warren J."/>
            <person name="Weissenberger G."/>
            <person name="Zhang J."/>
            <person name="Zhang L."/>
            <person name="Zhou C."/>
            <person name="Zhu D."/>
            <person name="Muzny D."/>
            <person name="Worley K."/>
            <person name="Gibbs R."/>
        </authorList>
    </citation>
    <scope>NUCLEOTIDE SEQUENCE [LARGE SCALE GENOMIC DNA]</scope>
    <source>
        <strain evidence="2 3">ATCC 49957</strain>
    </source>
</reference>